<dbReference type="PANTHER" id="PTHR22604">
    <property type="entry name" value="OXIDOREDUCTASES"/>
    <property type="match status" value="1"/>
</dbReference>
<dbReference type="GO" id="GO:0016491">
    <property type="term" value="F:oxidoreductase activity"/>
    <property type="evidence" value="ECO:0007669"/>
    <property type="project" value="UniProtKB-KW"/>
</dbReference>
<gene>
    <name evidence="6" type="ORF">GCM10011579_053330</name>
</gene>
<comment type="caution">
    <text evidence="6">The sequence shown here is derived from an EMBL/GenBank/DDBJ whole genome shotgun (WGS) entry which is preliminary data.</text>
</comment>
<keyword evidence="7" id="KW-1185">Reference proteome</keyword>
<dbReference type="InterPro" id="IPR000683">
    <property type="entry name" value="Gfo/Idh/MocA-like_OxRdtase_N"/>
</dbReference>
<evidence type="ECO:0000313" key="7">
    <source>
        <dbReference type="Proteomes" id="UP000600365"/>
    </source>
</evidence>
<evidence type="ECO:0000256" key="3">
    <source>
        <dbReference type="SAM" id="MobiDB-lite"/>
    </source>
</evidence>
<dbReference type="Proteomes" id="UP000600365">
    <property type="component" value="Unassembled WGS sequence"/>
</dbReference>
<evidence type="ECO:0000313" key="6">
    <source>
        <dbReference type="EMBL" id="GGN74353.1"/>
    </source>
</evidence>
<dbReference type="EMBL" id="BMMM01000010">
    <property type="protein sequence ID" value="GGN74353.1"/>
    <property type="molecule type" value="Genomic_DNA"/>
</dbReference>
<dbReference type="GO" id="GO:0000166">
    <property type="term" value="F:nucleotide binding"/>
    <property type="evidence" value="ECO:0007669"/>
    <property type="project" value="InterPro"/>
</dbReference>
<organism evidence="6 7">
    <name type="scientific">Streptomyces albiflavescens</name>
    <dbReference type="NCBI Taxonomy" id="1623582"/>
    <lineage>
        <taxon>Bacteria</taxon>
        <taxon>Bacillati</taxon>
        <taxon>Actinomycetota</taxon>
        <taxon>Actinomycetes</taxon>
        <taxon>Kitasatosporales</taxon>
        <taxon>Streptomycetaceae</taxon>
        <taxon>Streptomyces</taxon>
    </lineage>
</organism>
<dbReference type="Pfam" id="PF22725">
    <property type="entry name" value="GFO_IDH_MocA_C3"/>
    <property type="match status" value="1"/>
</dbReference>
<keyword evidence="2" id="KW-0560">Oxidoreductase</keyword>
<dbReference type="Pfam" id="PF01408">
    <property type="entry name" value="GFO_IDH_MocA"/>
    <property type="match status" value="1"/>
</dbReference>
<dbReference type="RefSeq" id="WP_189188605.1">
    <property type="nucleotide sequence ID" value="NZ_BMMM01000010.1"/>
</dbReference>
<accession>A0A917Y8B1</accession>
<evidence type="ECO:0000256" key="1">
    <source>
        <dbReference type="ARBA" id="ARBA00010928"/>
    </source>
</evidence>
<dbReference type="InterPro" id="IPR036291">
    <property type="entry name" value="NAD(P)-bd_dom_sf"/>
</dbReference>
<dbReference type="AlphaFoldDB" id="A0A917Y8B1"/>
<dbReference type="InterPro" id="IPR055170">
    <property type="entry name" value="GFO_IDH_MocA-like_dom"/>
</dbReference>
<feature type="domain" description="Gfo/Idh/MocA-like oxidoreductase N-terminal" evidence="4">
    <location>
        <begin position="12"/>
        <end position="128"/>
    </location>
</feature>
<name>A0A917Y8B1_9ACTN</name>
<dbReference type="SUPFAM" id="SSF51735">
    <property type="entry name" value="NAD(P)-binding Rossmann-fold domains"/>
    <property type="match status" value="1"/>
</dbReference>
<dbReference type="Gene3D" id="3.40.50.720">
    <property type="entry name" value="NAD(P)-binding Rossmann-like Domain"/>
    <property type="match status" value="1"/>
</dbReference>
<dbReference type="SUPFAM" id="SSF55347">
    <property type="entry name" value="Glyceraldehyde-3-phosphate dehydrogenase-like, C-terminal domain"/>
    <property type="match status" value="1"/>
</dbReference>
<evidence type="ECO:0000256" key="2">
    <source>
        <dbReference type="ARBA" id="ARBA00023002"/>
    </source>
</evidence>
<feature type="domain" description="GFO/IDH/MocA-like oxidoreductase" evidence="5">
    <location>
        <begin position="139"/>
        <end position="252"/>
    </location>
</feature>
<sequence>MVSPGARPQPVRMGVLGGADIAVRRMLPALTSQPLVDLVAVASRSLAKAQGLADRFGCAAVEGYDRLLARSDIDAVYIPLPTALHAEWTTRALEAGKHVLCEKPCATGPREATEVVTAARERGLLVMESFMFLHHAQHARVRELVRDGAIGQLREVTAVFGIPAPPRAAAGEGHALGSLLETGVYPVRAARLFAGDDLDVVGATLTLDSDTGHDLGGSALLRAPSGVLARLGFGWDRFYRCTYELWGSEGRLTLDRAFTTPDTHTPVLRMERQESVRELTLAPDRQFVNIVGAFARAVVSGKGFEEHADDILRQAALVDRIRRAASPDSRCGTRAPSRKGKSDTT</sequence>
<reference evidence="6 7" key="1">
    <citation type="journal article" date="2014" name="Int. J. Syst. Evol. Microbiol.">
        <title>Complete genome sequence of Corynebacterium casei LMG S-19264T (=DSM 44701T), isolated from a smear-ripened cheese.</title>
        <authorList>
            <consortium name="US DOE Joint Genome Institute (JGI-PGF)"/>
            <person name="Walter F."/>
            <person name="Albersmeier A."/>
            <person name="Kalinowski J."/>
            <person name="Ruckert C."/>
        </authorList>
    </citation>
    <scope>NUCLEOTIDE SEQUENCE [LARGE SCALE GENOMIC DNA]</scope>
    <source>
        <strain evidence="6 7">CGMCC 4.7111</strain>
    </source>
</reference>
<evidence type="ECO:0000259" key="5">
    <source>
        <dbReference type="Pfam" id="PF22725"/>
    </source>
</evidence>
<dbReference type="InterPro" id="IPR050984">
    <property type="entry name" value="Gfo/Idh/MocA_domain"/>
</dbReference>
<proteinExistence type="inferred from homology"/>
<evidence type="ECO:0000259" key="4">
    <source>
        <dbReference type="Pfam" id="PF01408"/>
    </source>
</evidence>
<dbReference type="Gene3D" id="3.30.360.10">
    <property type="entry name" value="Dihydrodipicolinate Reductase, domain 2"/>
    <property type="match status" value="1"/>
</dbReference>
<dbReference type="PANTHER" id="PTHR22604:SF105">
    <property type="entry name" value="TRANS-1,2-DIHYDROBENZENE-1,2-DIOL DEHYDROGENASE"/>
    <property type="match status" value="1"/>
</dbReference>
<feature type="region of interest" description="Disordered" evidence="3">
    <location>
        <begin position="325"/>
        <end position="345"/>
    </location>
</feature>
<comment type="similarity">
    <text evidence="1">Belongs to the Gfo/Idh/MocA family.</text>
</comment>
<protein>
    <submittedName>
        <fullName evidence="6">Oxidoreductase</fullName>
    </submittedName>
</protein>